<evidence type="ECO:0000313" key="11">
    <source>
        <dbReference type="EMBL" id="RPF51031.1"/>
    </source>
</evidence>
<dbReference type="Pfam" id="PF07690">
    <property type="entry name" value="MFS_1"/>
    <property type="match status" value="1"/>
</dbReference>
<dbReference type="NCBIfam" id="TIGR00710">
    <property type="entry name" value="efflux_Bcr_CflA"/>
    <property type="match status" value="1"/>
</dbReference>
<dbReference type="EMBL" id="RKRF01000011">
    <property type="protein sequence ID" value="RPF51031.1"/>
    <property type="molecule type" value="Genomic_DNA"/>
</dbReference>
<dbReference type="InterPro" id="IPR005829">
    <property type="entry name" value="Sugar_transporter_CS"/>
</dbReference>
<evidence type="ECO:0000256" key="8">
    <source>
        <dbReference type="ARBA" id="ARBA00023136"/>
    </source>
</evidence>
<dbReference type="InterPro" id="IPR020846">
    <property type="entry name" value="MFS_dom"/>
</dbReference>
<proteinExistence type="inferred from homology"/>
<accession>A0A3N5C401</accession>
<feature type="transmembrane region" description="Helical" evidence="9">
    <location>
        <begin position="250"/>
        <end position="268"/>
    </location>
</feature>
<dbReference type="Gene3D" id="1.20.1720.10">
    <property type="entry name" value="Multidrug resistance protein D"/>
    <property type="match status" value="1"/>
</dbReference>
<dbReference type="OrthoDB" id="9800416at2"/>
<feature type="transmembrane region" description="Helical" evidence="9">
    <location>
        <begin position="79"/>
        <end position="99"/>
    </location>
</feature>
<keyword evidence="12" id="KW-1185">Reference proteome</keyword>
<keyword evidence="4 9" id="KW-0813">Transport</keyword>
<comment type="similarity">
    <text evidence="2 9">Belongs to the major facilitator superfamily. Bcr/CmlA family.</text>
</comment>
<evidence type="ECO:0000256" key="7">
    <source>
        <dbReference type="ARBA" id="ARBA00022989"/>
    </source>
</evidence>
<feature type="transmembrane region" description="Helical" evidence="9">
    <location>
        <begin position="217"/>
        <end position="238"/>
    </location>
</feature>
<feature type="transmembrane region" description="Helical" evidence="9">
    <location>
        <begin position="164"/>
        <end position="184"/>
    </location>
</feature>
<dbReference type="PROSITE" id="PS50850">
    <property type="entry name" value="MFS"/>
    <property type="match status" value="1"/>
</dbReference>
<dbReference type="PANTHER" id="PTHR23502">
    <property type="entry name" value="MAJOR FACILITATOR SUPERFAMILY"/>
    <property type="match status" value="1"/>
</dbReference>
<evidence type="ECO:0000256" key="1">
    <source>
        <dbReference type="ARBA" id="ARBA00004651"/>
    </source>
</evidence>
<evidence type="ECO:0000256" key="2">
    <source>
        <dbReference type="ARBA" id="ARBA00006236"/>
    </source>
</evidence>
<feature type="transmembrane region" description="Helical" evidence="9">
    <location>
        <begin position="343"/>
        <end position="363"/>
    </location>
</feature>
<evidence type="ECO:0000256" key="9">
    <source>
        <dbReference type="RuleBase" id="RU365088"/>
    </source>
</evidence>
<evidence type="ECO:0000259" key="10">
    <source>
        <dbReference type="PROSITE" id="PS50850"/>
    </source>
</evidence>
<dbReference type="Proteomes" id="UP000276443">
    <property type="component" value="Unassembled WGS sequence"/>
</dbReference>
<protein>
    <recommendedName>
        <fullName evidence="9">Bcr/CflA family efflux transporter</fullName>
    </recommendedName>
</protein>
<keyword evidence="5 9" id="KW-1003">Cell membrane</keyword>
<dbReference type="GO" id="GO:0005886">
    <property type="term" value="C:plasma membrane"/>
    <property type="evidence" value="ECO:0007669"/>
    <property type="project" value="UniProtKB-SubCell"/>
</dbReference>
<dbReference type="CDD" id="cd17320">
    <property type="entry name" value="MFS_MdfA_MDR_like"/>
    <property type="match status" value="1"/>
</dbReference>
<dbReference type="InterPro" id="IPR001958">
    <property type="entry name" value="Tet-R_TetA/multi-R_MdtG-like"/>
</dbReference>
<evidence type="ECO:0000256" key="5">
    <source>
        <dbReference type="ARBA" id="ARBA00022475"/>
    </source>
</evidence>
<evidence type="ECO:0000256" key="4">
    <source>
        <dbReference type="ARBA" id="ARBA00022448"/>
    </source>
</evidence>
<gene>
    <name evidence="11" type="ORF">EDC24_2293</name>
</gene>
<organism evidence="11 12">
    <name type="scientific">Aquisalibacillus elongatus</name>
    <dbReference type="NCBI Taxonomy" id="485577"/>
    <lineage>
        <taxon>Bacteria</taxon>
        <taxon>Bacillati</taxon>
        <taxon>Bacillota</taxon>
        <taxon>Bacilli</taxon>
        <taxon>Bacillales</taxon>
        <taxon>Bacillaceae</taxon>
        <taxon>Aquisalibacillus</taxon>
    </lineage>
</organism>
<reference evidence="11 12" key="1">
    <citation type="submission" date="2018-11" db="EMBL/GenBank/DDBJ databases">
        <title>Genomic Encyclopedia of Type Strains, Phase IV (KMG-IV): sequencing the most valuable type-strain genomes for metagenomic binning, comparative biology and taxonomic classification.</title>
        <authorList>
            <person name="Goeker M."/>
        </authorList>
    </citation>
    <scope>NUCLEOTIDE SEQUENCE [LARGE SCALE GENOMIC DNA]</scope>
    <source>
        <strain evidence="11 12">DSM 18090</strain>
    </source>
</reference>
<evidence type="ECO:0000256" key="6">
    <source>
        <dbReference type="ARBA" id="ARBA00022692"/>
    </source>
</evidence>
<dbReference type="PROSITE" id="PS00216">
    <property type="entry name" value="SUGAR_TRANSPORT_1"/>
    <property type="match status" value="1"/>
</dbReference>
<keyword evidence="7 9" id="KW-1133">Transmembrane helix</keyword>
<evidence type="ECO:0000256" key="3">
    <source>
        <dbReference type="ARBA" id="ARBA00007520"/>
    </source>
</evidence>
<comment type="caution">
    <text evidence="9">Lacks conserved residue(s) required for the propagation of feature annotation.</text>
</comment>
<dbReference type="InterPro" id="IPR036259">
    <property type="entry name" value="MFS_trans_sf"/>
</dbReference>
<sequence>MSSRFSHWKLLLMLGAFTALVPLTIDLYLPAFPELSNDLESPASLIQLSLTTTLLGIAFGQLTMGALSDVFGRKKPLTISIAIYVVASIICAVAPNVWVLIAARFIQGFSGAGGIVISRSIIRDLYTGTELTKMFSLLVLVMGLAPILAPMIGGQILLFTSWRGLFAILSIIGTLLVALAIFRLKESLPHEERSDGGLKTTFNIFASLTKHRRYMSFALVQGFAAAAMFAYISGSSFILQDIFSLSPQAYAMVFGLNALGFISMSQVVGRFSGQFSEENLLIAGMIVALTGGTILVLASVLNGGLVMVIIGLFFITSSTGLINPTSLSLAMQTQDRNAGSASALLGLFQFIFGGSVAPIVGLFGTSTILPLSVIILVSQTLLVVSYIVLGRKGDVAHGS</sequence>
<feature type="transmembrane region" description="Helical" evidence="9">
    <location>
        <begin position="280"/>
        <end position="298"/>
    </location>
</feature>
<dbReference type="InterPro" id="IPR004812">
    <property type="entry name" value="Efflux_drug-R_Bcr/CmlA"/>
</dbReference>
<evidence type="ECO:0000313" key="12">
    <source>
        <dbReference type="Proteomes" id="UP000276443"/>
    </source>
</evidence>
<dbReference type="GO" id="GO:1990961">
    <property type="term" value="P:xenobiotic detoxification by transmembrane export across the plasma membrane"/>
    <property type="evidence" value="ECO:0007669"/>
    <property type="project" value="InterPro"/>
</dbReference>
<keyword evidence="6 9" id="KW-0812">Transmembrane</keyword>
<dbReference type="PANTHER" id="PTHR23502:SF132">
    <property type="entry name" value="POLYAMINE TRANSPORTER 2-RELATED"/>
    <property type="match status" value="1"/>
</dbReference>
<feature type="transmembrane region" description="Helical" evidence="9">
    <location>
        <begin position="369"/>
        <end position="389"/>
    </location>
</feature>
<dbReference type="GO" id="GO:0042910">
    <property type="term" value="F:xenobiotic transmembrane transporter activity"/>
    <property type="evidence" value="ECO:0007669"/>
    <property type="project" value="InterPro"/>
</dbReference>
<name>A0A3N5C401_9BACI</name>
<feature type="transmembrane region" description="Helical" evidence="9">
    <location>
        <begin position="304"/>
        <end position="322"/>
    </location>
</feature>
<comment type="similarity">
    <text evidence="3">Belongs to the major facilitator superfamily. TCR/Tet family.</text>
</comment>
<feature type="transmembrane region" description="Helical" evidence="9">
    <location>
        <begin position="105"/>
        <end position="122"/>
    </location>
</feature>
<comment type="caution">
    <text evidence="11">The sequence shown here is derived from an EMBL/GenBank/DDBJ whole genome shotgun (WGS) entry which is preliminary data.</text>
</comment>
<keyword evidence="8 9" id="KW-0472">Membrane</keyword>
<dbReference type="InterPro" id="IPR011701">
    <property type="entry name" value="MFS"/>
</dbReference>
<feature type="transmembrane region" description="Helical" evidence="9">
    <location>
        <begin position="45"/>
        <end position="67"/>
    </location>
</feature>
<dbReference type="PRINTS" id="PR01035">
    <property type="entry name" value="TCRTETA"/>
</dbReference>
<feature type="transmembrane region" description="Helical" evidence="9">
    <location>
        <begin position="134"/>
        <end position="158"/>
    </location>
</feature>
<comment type="subcellular location">
    <subcellularLocation>
        <location evidence="1 9">Cell membrane</location>
        <topology evidence="1 9">Multi-pass membrane protein</topology>
    </subcellularLocation>
</comment>
<dbReference type="FunFam" id="1.20.1720.10:FF:000005">
    <property type="entry name" value="Bcr/CflA family efflux transporter"/>
    <property type="match status" value="1"/>
</dbReference>
<feature type="domain" description="Major facilitator superfamily (MFS) profile" evidence="10">
    <location>
        <begin position="10"/>
        <end position="396"/>
    </location>
</feature>
<dbReference type="SUPFAM" id="SSF103473">
    <property type="entry name" value="MFS general substrate transporter"/>
    <property type="match status" value="1"/>
</dbReference>
<dbReference type="AlphaFoldDB" id="A0A3N5C401"/>
<dbReference type="RefSeq" id="WP_124222624.1">
    <property type="nucleotide sequence ID" value="NZ_RKRF01000011.1"/>
</dbReference>